<reference evidence="4" key="1">
    <citation type="submission" date="2022-12" db="EMBL/GenBank/DDBJ databases">
        <authorList>
            <person name="Alioto T."/>
            <person name="Alioto T."/>
            <person name="Gomez Garrido J."/>
        </authorList>
    </citation>
    <scope>NUCLEOTIDE SEQUENCE</scope>
</reference>
<evidence type="ECO:0000313" key="4">
    <source>
        <dbReference type="EMBL" id="CAI5768700.1"/>
    </source>
</evidence>
<evidence type="ECO:0000256" key="1">
    <source>
        <dbReference type="ARBA" id="ARBA00023242"/>
    </source>
</evidence>
<keyword evidence="5" id="KW-1185">Reference proteome</keyword>
<dbReference type="PANTHER" id="PTHR45935:SF15">
    <property type="entry name" value="SCAN BOX DOMAIN-CONTAINING PROTEIN"/>
    <property type="match status" value="1"/>
</dbReference>
<feature type="region of interest" description="Disordered" evidence="2">
    <location>
        <begin position="1"/>
        <end position="24"/>
    </location>
</feature>
<protein>
    <submittedName>
        <fullName evidence="4">Zinc finger protein OZF-like</fullName>
    </submittedName>
</protein>
<dbReference type="EMBL" id="OX395127">
    <property type="protein sequence ID" value="CAI5768700.1"/>
    <property type="molecule type" value="Genomic_DNA"/>
</dbReference>
<name>A0AA35P0T6_9SAUR</name>
<evidence type="ECO:0000256" key="2">
    <source>
        <dbReference type="SAM" id="MobiDB-lite"/>
    </source>
</evidence>
<dbReference type="Pfam" id="PF02023">
    <property type="entry name" value="SCAN"/>
    <property type="match status" value="1"/>
</dbReference>
<evidence type="ECO:0000313" key="5">
    <source>
        <dbReference type="Proteomes" id="UP001178461"/>
    </source>
</evidence>
<dbReference type="CDD" id="cd07936">
    <property type="entry name" value="SCAN"/>
    <property type="match status" value="1"/>
</dbReference>
<feature type="region of interest" description="Disordered" evidence="2">
    <location>
        <begin position="147"/>
        <end position="169"/>
    </location>
</feature>
<dbReference type="Gene3D" id="1.10.4020.10">
    <property type="entry name" value="DNA breaking-rejoining enzymes"/>
    <property type="match status" value="1"/>
</dbReference>
<accession>A0AA35P0T6</accession>
<gene>
    <name evidence="4" type="ORF">PODLI_1B006888</name>
</gene>
<feature type="domain" description="SCAN box" evidence="3">
    <location>
        <begin position="47"/>
        <end position="125"/>
    </location>
</feature>
<dbReference type="InterPro" id="IPR038269">
    <property type="entry name" value="SCAN_sf"/>
</dbReference>
<dbReference type="InterPro" id="IPR003309">
    <property type="entry name" value="SCAN_dom"/>
</dbReference>
<dbReference type="PROSITE" id="PS50804">
    <property type="entry name" value="SCAN_BOX"/>
    <property type="match status" value="1"/>
</dbReference>
<organism evidence="4 5">
    <name type="scientific">Podarcis lilfordi</name>
    <name type="common">Lilford's wall lizard</name>
    <dbReference type="NCBI Taxonomy" id="74358"/>
    <lineage>
        <taxon>Eukaryota</taxon>
        <taxon>Metazoa</taxon>
        <taxon>Chordata</taxon>
        <taxon>Craniata</taxon>
        <taxon>Vertebrata</taxon>
        <taxon>Euteleostomi</taxon>
        <taxon>Lepidosauria</taxon>
        <taxon>Squamata</taxon>
        <taxon>Bifurcata</taxon>
        <taxon>Unidentata</taxon>
        <taxon>Episquamata</taxon>
        <taxon>Laterata</taxon>
        <taxon>Lacertibaenia</taxon>
        <taxon>Lacertidae</taxon>
        <taxon>Podarcis</taxon>
    </lineage>
</organism>
<dbReference type="Proteomes" id="UP001178461">
    <property type="component" value="Chromosome 2"/>
</dbReference>
<sequence length="169" mass="19354">MEEENSAGPEKGRGHDAIKTGSSRGFWERTVQKILGEEDNLSSDVQRQQFRAFCYQEAKGPREVWSQLHRLCRQWLKPEQHTKTQMLDLVILEQFLTVLPLEMESWVRECGAETSSQAVALVEGFLLSQAEVKKQKEQQIQDPFAKKGTNVLEVERNPLDTRQGPLGED</sequence>
<keyword evidence="1" id="KW-0539">Nucleus</keyword>
<proteinExistence type="predicted"/>
<dbReference type="InterPro" id="IPR050916">
    <property type="entry name" value="SCAN-C2H2_zinc_finger"/>
</dbReference>
<dbReference type="FunFam" id="1.10.4020.10:FF:000005">
    <property type="entry name" value="Uncharacterized protein"/>
    <property type="match status" value="1"/>
</dbReference>
<evidence type="ECO:0000259" key="3">
    <source>
        <dbReference type="PROSITE" id="PS50804"/>
    </source>
</evidence>
<dbReference type="SUPFAM" id="SSF47353">
    <property type="entry name" value="Retrovirus capsid dimerization domain-like"/>
    <property type="match status" value="1"/>
</dbReference>
<dbReference type="SMART" id="SM00431">
    <property type="entry name" value="SCAN"/>
    <property type="match status" value="1"/>
</dbReference>
<dbReference type="AlphaFoldDB" id="A0AA35P0T6"/>
<dbReference type="PANTHER" id="PTHR45935">
    <property type="entry name" value="PROTEIN ZBED8-RELATED"/>
    <property type="match status" value="1"/>
</dbReference>